<keyword evidence="5 10" id="KW-0378">Hydrolase</keyword>
<dbReference type="PANTHER" id="PTHR43221">
    <property type="entry name" value="PROTEASE HTPX"/>
    <property type="match status" value="1"/>
</dbReference>
<feature type="transmembrane region" description="Helical" evidence="12">
    <location>
        <begin position="40"/>
        <end position="61"/>
    </location>
</feature>
<evidence type="ECO:0000256" key="12">
    <source>
        <dbReference type="SAM" id="Phobius"/>
    </source>
</evidence>
<evidence type="ECO:0000256" key="2">
    <source>
        <dbReference type="ARBA" id="ARBA00022670"/>
    </source>
</evidence>
<evidence type="ECO:0000259" key="13">
    <source>
        <dbReference type="Pfam" id="PF01435"/>
    </source>
</evidence>
<proteinExistence type="inferred from homology"/>
<comment type="cofactor">
    <cofactor evidence="10">
        <name>Zn(2+)</name>
        <dbReference type="ChEBI" id="CHEBI:29105"/>
    </cofactor>
    <text evidence="10">Binds 1 zinc ion per subunit.</text>
</comment>
<name>A0ABD5R539_9EURY</name>
<dbReference type="RefSeq" id="WP_256412561.1">
    <property type="nucleotide sequence ID" value="NZ_JANHDM010000011.1"/>
</dbReference>
<dbReference type="AlphaFoldDB" id="A0ABD5R539"/>
<dbReference type="InterPro" id="IPR050083">
    <property type="entry name" value="HtpX_protease"/>
</dbReference>
<keyword evidence="1" id="KW-1003">Cell membrane</keyword>
<evidence type="ECO:0000256" key="10">
    <source>
        <dbReference type="RuleBase" id="RU003983"/>
    </source>
</evidence>
<dbReference type="GO" id="GO:0046872">
    <property type="term" value="F:metal ion binding"/>
    <property type="evidence" value="ECO:0007669"/>
    <property type="project" value="UniProtKB-KW"/>
</dbReference>
<keyword evidence="3 12" id="KW-0812">Transmembrane</keyword>
<evidence type="ECO:0000256" key="9">
    <source>
        <dbReference type="ARBA" id="ARBA00023136"/>
    </source>
</evidence>
<comment type="caution">
    <text evidence="14">The sequence shown here is derived from an EMBL/GenBank/DDBJ whole genome shotgun (WGS) entry which is preliminary data.</text>
</comment>
<evidence type="ECO:0000256" key="5">
    <source>
        <dbReference type="ARBA" id="ARBA00022801"/>
    </source>
</evidence>
<sequence length="320" mass="34302">MVRLAFRFATATVGVVLLAGYLAAALVVLRTLRALWALRPGTVELVVLLVAAALGSAYLSYRFGTARLLDAVDADPIPRSRAPELHRRIDALVSRMDVDRPTLYVADARAPNAFAVGGAGGGALVIDRSLFRLLSPPELEGILAHELAHLETRDGLAAAMIDGLARTAVGLVALATLPALLALSGLAGGSAWIRGRPGDRSGVFARLHRLLAGGLVAGFVLATLLARTRSRRREFAADDRAAEVTGDPLALARALRRIERATDPTWPFAPLSTHRDTGDPIERWLSTHPPTADRIRRLRERAGAESDRRGREGWTGVPVR</sequence>
<dbReference type="EMBL" id="JBHSKY010000017">
    <property type="protein sequence ID" value="MFC5279994.1"/>
    <property type="molecule type" value="Genomic_DNA"/>
</dbReference>
<keyword evidence="9 12" id="KW-0472">Membrane</keyword>
<protein>
    <submittedName>
        <fullName evidence="14">M48 family metallopeptidase</fullName>
        <ecNumber evidence="14">3.4.24.-</ecNumber>
    </submittedName>
</protein>
<dbReference type="Gene3D" id="3.30.2010.10">
    <property type="entry name" value="Metalloproteases ('zincins'), catalytic domain"/>
    <property type="match status" value="1"/>
</dbReference>
<evidence type="ECO:0000256" key="6">
    <source>
        <dbReference type="ARBA" id="ARBA00022833"/>
    </source>
</evidence>
<keyword evidence="15" id="KW-1185">Reference proteome</keyword>
<evidence type="ECO:0000313" key="14">
    <source>
        <dbReference type="EMBL" id="MFC5279994.1"/>
    </source>
</evidence>
<reference evidence="14 15" key="1">
    <citation type="journal article" date="2019" name="Int. J. Syst. Evol. Microbiol.">
        <title>The Global Catalogue of Microorganisms (GCM) 10K type strain sequencing project: providing services to taxonomists for standard genome sequencing and annotation.</title>
        <authorList>
            <consortium name="The Broad Institute Genomics Platform"/>
            <consortium name="The Broad Institute Genome Sequencing Center for Infectious Disease"/>
            <person name="Wu L."/>
            <person name="Ma J."/>
        </authorList>
    </citation>
    <scope>NUCLEOTIDE SEQUENCE [LARGE SCALE GENOMIC DNA]</scope>
    <source>
        <strain evidence="14 15">CGMCC 1.12124</strain>
    </source>
</reference>
<feature type="compositionally biased region" description="Basic and acidic residues" evidence="11">
    <location>
        <begin position="299"/>
        <end position="312"/>
    </location>
</feature>
<keyword evidence="2 10" id="KW-0645">Protease</keyword>
<accession>A0ABD5R539</accession>
<evidence type="ECO:0000256" key="1">
    <source>
        <dbReference type="ARBA" id="ARBA00022475"/>
    </source>
</evidence>
<keyword evidence="8 10" id="KW-0482">Metalloprotease</keyword>
<keyword evidence="6 10" id="KW-0862">Zinc</keyword>
<comment type="similarity">
    <text evidence="10">Belongs to the peptidase M48 family.</text>
</comment>
<dbReference type="Pfam" id="PF01435">
    <property type="entry name" value="Peptidase_M48"/>
    <property type="match status" value="1"/>
</dbReference>
<feature type="transmembrane region" description="Helical" evidence="12">
    <location>
        <begin position="168"/>
        <end position="187"/>
    </location>
</feature>
<evidence type="ECO:0000256" key="8">
    <source>
        <dbReference type="ARBA" id="ARBA00023049"/>
    </source>
</evidence>
<feature type="domain" description="Peptidase M48" evidence="13">
    <location>
        <begin position="81"/>
        <end position="301"/>
    </location>
</feature>
<feature type="region of interest" description="Disordered" evidence="11">
    <location>
        <begin position="299"/>
        <end position="320"/>
    </location>
</feature>
<dbReference type="PANTHER" id="PTHR43221:SF2">
    <property type="entry name" value="PROTEASE HTPX HOMOLOG"/>
    <property type="match status" value="1"/>
</dbReference>
<organism evidence="14 15">
    <name type="scientific">Halorubrum rubrum</name>
    <dbReference type="NCBI Taxonomy" id="1126240"/>
    <lineage>
        <taxon>Archaea</taxon>
        <taxon>Methanobacteriati</taxon>
        <taxon>Methanobacteriota</taxon>
        <taxon>Stenosarchaea group</taxon>
        <taxon>Halobacteria</taxon>
        <taxon>Halobacteriales</taxon>
        <taxon>Haloferacaceae</taxon>
        <taxon>Halorubrum</taxon>
    </lineage>
</organism>
<evidence type="ECO:0000256" key="7">
    <source>
        <dbReference type="ARBA" id="ARBA00022989"/>
    </source>
</evidence>
<keyword evidence="4" id="KW-0479">Metal-binding</keyword>
<evidence type="ECO:0000256" key="3">
    <source>
        <dbReference type="ARBA" id="ARBA00022692"/>
    </source>
</evidence>
<keyword evidence="7 12" id="KW-1133">Transmembrane helix</keyword>
<gene>
    <name evidence="14" type="ORF">ACFPM1_14685</name>
</gene>
<evidence type="ECO:0000256" key="11">
    <source>
        <dbReference type="SAM" id="MobiDB-lite"/>
    </source>
</evidence>
<dbReference type="EC" id="3.4.24.-" evidence="14"/>
<dbReference type="Proteomes" id="UP001596118">
    <property type="component" value="Unassembled WGS sequence"/>
</dbReference>
<dbReference type="GO" id="GO:0006508">
    <property type="term" value="P:proteolysis"/>
    <property type="evidence" value="ECO:0007669"/>
    <property type="project" value="UniProtKB-KW"/>
</dbReference>
<evidence type="ECO:0000313" key="15">
    <source>
        <dbReference type="Proteomes" id="UP001596118"/>
    </source>
</evidence>
<dbReference type="InterPro" id="IPR001915">
    <property type="entry name" value="Peptidase_M48"/>
</dbReference>
<evidence type="ECO:0000256" key="4">
    <source>
        <dbReference type="ARBA" id="ARBA00022723"/>
    </source>
</evidence>
<dbReference type="GO" id="GO:0008237">
    <property type="term" value="F:metallopeptidase activity"/>
    <property type="evidence" value="ECO:0007669"/>
    <property type="project" value="UniProtKB-KW"/>
</dbReference>
<feature type="transmembrane region" description="Helical" evidence="12">
    <location>
        <begin position="207"/>
        <end position="226"/>
    </location>
</feature>